<gene>
    <name evidence="2" type="ORF">M6B38_397590</name>
</gene>
<evidence type="ECO:0000313" key="2">
    <source>
        <dbReference type="EMBL" id="KAJ6820545.1"/>
    </source>
</evidence>
<organism evidence="2 3">
    <name type="scientific">Iris pallida</name>
    <name type="common">Sweet iris</name>
    <dbReference type="NCBI Taxonomy" id="29817"/>
    <lineage>
        <taxon>Eukaryota</taxon>
        <taxon>Viridiplantae</taxon>
        <taxon>Streptophyta</taxon>
        <taxon>Embryophyta</taxon>
        <taxon>Tracheophyta</taxon>
        <taxon>Spermatophyta</taxon>
        <taxon>Magnoliopsida</taxon>
        <taxon>Liliopsida</taxon>
        <taxon>Asparagales</taxon>
        <taxon>Iridaceae</taxon>
        <taxon>Iridoideae</taxon>
        <taxon>Irideae</taxon>
        <taxon>Iris</taxon>
    </lineage>
</organism>
<reference evidence="2" key="2">
    <citation type="submission" date="2023-04" db="EMBL/GenBank/DDBJ databases">
        <authorList>
            <person name="Bruccoleri R.E."/>
            <person name="Oakeley E.J."/>
            <person name="Faust A.-M."/>
            <person name="Dessus-Babus S."/>
            <person name="Altorfer M."/>
            <person name="Burckhardt D."/>
            <person name="Oertli M."/>
            <person name="Naumann U."/>
            <person name="Petersen F."/>
            <person name="Wong J."/>
        </authorList>
    </citation>
    <scope>NUCLEOTIDE SEQUENCE</scope>
    <source>
        <strain evidence="2">GSM-AAB239-AS_SAM_17_03QT</strain>
        <tissue evidence="2">Leaf</tissue>
    </source>
</reference>
<reference evidence="2" key="1">
    <citation type="journal article" date="2023" name="GigaByte">
        <title>Genome assembly of the bearded iris, Iris pallida Lam.</title>
        <authorList>
            <person name="Bruccoleri R.E."/>
            <person name="Oakeley E.J."/>
            <person name="Faust A.M.E."/>
            <person name="Altorfer M."/>
            <person name="Dessus-Babus S."/>
            <person name="Burckhardt D."/>
            <person name="Oertli M."/>
            <person name="Naumann U."/>
            <person name="Petersen F."/>
            <person name="Wong J."/>
        </authorList>
    </citation>
    <scope>NUCLEOTIDE SEQUENCE</scope>
    <source>
        <strain evidence="2">GSM-AAB239-AS_SAM_17_03QT</strain>
    </source>
</reference>
<sequence>MSRPSSTSSFHGSYGFVPPPSFGDGSRRTRPSSPATTVRSSPWQATIAVRQQDPIIIHPSRRRTLP</sequence>
<proteinExistence type="predicted"/>
<feature type="region of interest" description="Disordered" evidence="1">
    <location>
        <begin position="1"/>
        <end position="66"/>
    </location>
</feature>
<evidence type="ECO:0000256" key="1">
    <source>
        <dbReference type="SAM" id="MobiDB-lite"/>
    </source>
</evidence>
<dbReference type="Proteomes" id="UP001140949">
    <property type="component" value="Unassembled WGS sequence"/>
</dbReference>
<evidence type="ECO:0000313" key="3">
    <source>
        <dbReference type="Proteomes" id="UP001140949"/>
    </source>
</evidence>
<dbReference type="EMBL" id="JANAVB010025593">
    <property type="protein sequence ID" value="KAJ6820545.1"/>
    <property type="molecule type" value="Genomic_DNA"/>
</dbReference>
<keyword evidence="3" id="KW-1185">Reference proteome</keyword>
<protein>
    <submittedName>
        <fullName evidence="2">Uncharacterized protein</fullName>
    </submittedName>
</protein>
<feature type="compositionally biased region" description="Polar residues" evidence="1">
    <location>
        <begin position="31"/>
        <end position="44"/>
    </location>
</feature>
<comment type="caution">
    <text evidence="2">The sequence shown here is derived from an EMBL/GenBank/DDBJ whole genome shotgun (WGS) entry which is preliminary data.</text>
</comment>
<name>A0AAX6FWV2_IRIPA</name>
<accession>A0AAX6FWV2</accession>
<dbReference type="AlphaFoldDB" id="A0AAX6FWV2"/>
<feature type="compositionally biased region" description="Polar residues" evidence="1">
    <location>
        <begin position="1"/>
        <end position="11"/>
    </location>
</feature>